<reference evidence="1 2" key="1">
    <citation type="submission" date="2020-05" db="EMBL/GenBank/DDBJ databases">
        <title>Novel Mycoplasma species detected in Mirounga angustirostris (northern elephant seal) from the USA.</title>
        <authorList>
            <person name="Volokhov D.V."/>
        </authorList>
    </citation>
    <scope>NUCLEOTIDE SEQUENCE [LARGE SCALE GENOMIC DNA]</scope>
    <source>
        <strain evidence="1 2">Mirounga ES2806-NAS</strain>
    </source>
</reference>
<proteinExistence type="predicted"/>
<keyword evidence="2" id="KW-1185">Reference proteome</keyword>
<sequence>MYEYIENNKHKRVVYYHDKILENLAVSKYDFELIKACILADLNNIKIPSEIIKIQPSKQHLFFLKKRFKINEQISLKNDLKIEENKSIFKASKNEKINLEVDDLFVNIQGKKYGEKLRCREAILHTNFIKNKSKKSAVLCLFFLKKVSDKNTETNDLNWVSSNLNHYLNSLNIDRNSVILKGDGARWMKTISFNINVKYTLDYFHLVKKINETFGFNHFAKKENKKVFLNWFSKKYRIRWLDLFRYVFSYECNGGMKFMQK</sequence>
<dbReference type="RefSeq" id="WP_171112952.1">
    <property type="nucleotide sequence ID" value="NZ_CP053097.1"/>
</dbReference>
<dbReference type="KEGG" id="mmio:HLA92_01785"/>
<organism evidence="1 2">
    <name type="scientific">Mycoplasma miroungirhinis</name>
    <dbReference type="NCBI Taxonomy" id="754516"/>
    <lineage>
        <taxon>Bacteria</taxon>
        <taxon>Bacillati</taxon>
        <taxon>Mycoplasmatota</taxon>
        <taxon>Mollicutes</taxon>
        <taxon>Mycoplasmataceae</taxon>
        <taxon>Mycoplasma</taxon>
    </lineage>
</organism>
<evidence type="ECO:0008006" key="3">
    <source>
        <dbReference type="Google" id="ProtNLM"/>
    </source>
</evidence>
<accession>A0A6M4JD09</accession>
<protein>
    <recommendedName>
        <fullName evidence="3">Transposase</fullName>
    </recommendedName>
</protein>
<evidence type="ECO:0000313" key="2">
    <source>
        <dbReference type="Proteomes" id="UP000502118"/>
    </source>
</evidence>
<dbReference type="EMBL" id="CP053097">
    <property type="protein sequence ID" value="QJR44158.1"/>
    <property type="molecule type" value="Genomic_DNA"/>
</dbReference>
<dbReference type="Proteomes" id="UP000502118">
    <property type="component" value="Chromosome"/>
</dbReference>
<gene>
    <name evidence="1" type="ORF">HLA92_01785</name>
</gene>
<evidence type="ECO:0000313" key="1">
    <source>
        <dbReference type="EMBL" id="QJR44158.1"/>
    </source>
</evidence>
<dbReference type="AlphaFoldDB" id="A0A6M4JD09"/>
<dbReference type="NCBIfam" id="NF046004">
    <property type="entry name" value="ICE_Mbov_0401"/>
    <property type="match status" value="1"/>
</dbReference>
<name>A0A6M4JD09_9MOLU</name>